<dbReference type="STRING" id="1121022.GCA_000376105_03312"/>
<evidence type="ECO:0000256" key="3">
    <source>
        <dbReference type="ARBA" id="ARBA00022692"/>
    </source>
</evidence>
<comment type="caution">
    <text evidence="8">The sequence shown here is derived from an EMBL/GenBank/DDBJ whole genome shotgun (WGS) entry which is preliminary data.</text>
</comment>
<keyword evidence="3 7" id="KW-0812">Transmembrane</keyword>
<feature type="compositionally biased region" description="Low complexity" evidence="6">
    <location>
        <begin position="97"/>
        <end position="133"/>
    </location>
</feature>
<dbReference type="EMBL" id="AWGB01000029">
    <property type="protein sequence ID" value="ESQ89491.1"/>
    <property type="molecule type" value="Genomic_DNA"/>
</dbReference>
<evidence type="ECO:0000256" key="1">
    <source>
        <dbReference type="ARBA" id="ARBA00004167"/>
    </source>
</evidence>
<dbReference type="Proteomes" id="UP000017837">
    <property type="component" value="Unassembled WGS sequence"/>
</dbReference>
<evidence type="ECO:0000256" key="5">
    <source>
        <dbReference type="ARBA" id="ARBA00023136"/>
    </source>
</evidence>
<evidence type="ECO:0000256" key="6">
    <source>
        <dbReference type="SAM" id="MobiDB-lite"/>
    </source>
</evidence>
<protein>
    <recommendedName>
        <fullName evidence="10">Conjugal transfer protein TraI</fullName>
    </recommendedName>
</protein>
<dbReference type="InterPro" id="IPR042217">
    <property type="entry name" value="T4SS_VirB10/TrbI"/>
</dbReference>
<feature type="compositionally biased region" description="Polar residues" evidence="6">
    <location>
        <begin position="58"/>
        <end position="78"/>
    </location>
</feature>
<organism evidence="8 9">
    <name type="scientific">Asticcacaulis benevestitus DSM 16100 = ATCC BAA-896</name>
    <dbReference type="NCBI Taxonomy" id="1121022"/>
    <lineage>
        <taxon>Bacteria</taxon>
        <taxon>Pseudomonadati</taxon>
        <taxon>Pseudomonadota</taxon>
        <taxon>Alphaproteobacteria</taxon>
        <taxon>Caulobacterales</taxon>
        <taxon>Caulobacteraceae</taxon>
        <taxon>Asticcacaulis</taxon>
    </lineage>
</organism>
<keyword evidence="5 7" id="KW-0472">Membrane</keyword>
<evidence type="ECO:0008006" key="10">
    <source>
        <dbReference type="Google" id="ProtNLM"/>
    </source>
</evidence>
<sequence length="425" mass="43983">MTDNDIDPHASAAQMRLRAQPRPVLRLSRKALIAAGFVCCLGLVVVAGVALRSQTPKVVTANSAAPTAPNSRPSTEALSTLPKDYTDVPKLGPPLPGDLGRPMLAATEGSATGTSATGTSATGTSATGTSATGASATGAYAAGPMATRPAQDSAGQGAAHSAEARTAARNSQLFLPQQAMTRASSEPPTARPDPLAGLTALARPAPLEIKAEPARKRAFLEQVSDRQPVSDERLVGPASPYLLQAGSVVPAALMTGIKSDIPGQVLAQITEDITDSLTGTYLLIPRGSRLIGQYDNAIGFGQSRLLLTWSRLVLPNGKSILLDRMSAADPQGYAGLHDRTDHHWAGIVNAAALSTLLGMGAQTGDPADDAAWIRAMREGAADSINRAGQAIVERQLTIQPSLTARPGLPVRVIVSRDLVLEPYGD</sequence>
<dbReference type="PATRIC" id="fig|1121022.4.peg.2852"/>
<dbReference type="eggNOG" id="COG2948">
    <property type="taxonomic scope" value="Bacteria"/>
</dbReference>
<comment type="subcellular location">
    <subcellularLocation>
        <location evidence="1">Membrane</location>
        <topology evidence="1">Single-pass membrane protein</topology>
    </subcellularLocation>
</comment>
<name>V4PMK7_9CAUL</name>
<dbReference type="AlphaFoldDB" id="V4PMK7"/>
<evidence type="ECO:0000256" key="2">
    <source>
        <dbReference type="ARBA" id="ARBA00010265"/>
    </source>
</evidence>
<reference evidence="8 9" key="1">
    <citation type="journal article" date="2014" name="Nature">
        <title>Sequential evolution of bacterial morphology by co-option of a developmental regulator.</title>
        <authorList>
            <person name="Jiang C."/>
            <person name="Brown P.J."/>
            <person name="Ducret A."/>
            <person name="Brun Y.V."/>
        </authorList>
    </citation>
    <scope>NUCLEOTIDE SEQUENCE [LARGE SCALE GENOMIC DNA]</scope>
    <source>
        <strain evidence="8 9">DSM 16100</strain>
    </source>
</reference>
<dbReference type="InterPro" id="IPR005498">
    <property type="entry name" value="T4SS_VirB10/TraB/TrbI"/>
</dbReference>
<feature type="transmembrane region" description="Helical" evidence="7">
    <location>
        <begin position="31"/>
        <end position="51"/>
    </location>
</feature>
<evidence type="ECO:0000313" key="9">
    <source>
        <dbReference type="Proteomes" id="UP000017837"/>
    </source>
</evidence>
<feature type="region of interest" description="Disordered" evidence="6">
    <location>
        <begin position="145"/>
        <end position="167"/>
    </location>
</feature>
<keyword evidence="9" id="KW-1185">Reference proteome</keyword>
<dbReference type="Pfam" id="PF03743">
    <property type="entry name" value="TrbI"/>
    <property type="match status" value="1"/>
</dbReference>
<comment type="similarity">
    <text evidence="2">Belongs to the TrbI/VirB10 family.</text>
</comment>
<feature type="region of interest" description="Disordered" evidence="6">
    <location>
        <begin position="58"/>
        <end position="133"/>
    </location>
</feature>
<dbReference type="CDD" id="cd16429">
    <property type="entry name" value="VirB10"/>
    <property type="match status" value="1"/>
</dbReference>
<evidence type="ECO:0000313" key="8">
    <source>
        <dbReference type="EMBL" id="ESQ89491.1"/>
    </source>
</evidence>
<dbReference type="RefSeq" id="WP_018082987.1">
    <property type="nucleotide sequence ID" value="NZ_AQWM01000021.1"/>
</dbReference>
<keyword evidence="4 7" id="KW-1133">Transmembrane helix</keyword>
<proteinExistence type="inferred from homology"/>
<dbReference type="OrthoDB" id="9807354at2"/>
<evidence type="ECO:0000256" key="4">
    <source>
        <dbReference type="ARBA" id="ARBA00022989"/>
    </source>
</evidence>
<accession>V4PMK7</accession>
<dbReference type="GO" id="GO:0016020">
    <property type="term" value="C:membrane"/>
    <property type="evidence" value="ECO:0007669"/>
    <property type="project" value="UniProtKB-SubCell"/>
</dbReference>
<evidence type="ECO:0000256" key="7">
    <source>
        <dbReference type="SAM" id="Phobius"/>
    </source>
</evidence>
<feature type="compositionally biased region" description="Low complexity" evidence="6">
    <location>
        <begin position="158"/>
        <end position="167"/>
    </location>
</feature>
<dbReference type="Gene3D" id="2.40.128.260">
    <property type="entry name" value="Type IV secretion system, VirB10/TraB/TrbI"/>
    <property type="match status" value="1"/>
</dbReference>
<gene>
    <name evidence="8" type="ORF">ABENE_14015</name>
</gene>